<dbReference type="SUPFAM" id="SSF53335">
    <property type="entry name" value="S-adenosyl-L-methionine-dependent methyltransferases"/>
    <property type="match status" value="1"/>
</dbReference>
<keyword evidence="3" id="KW-0808">Transferase</keyword>
<dbReference type="Gene3D" id="3.40.50.150">
    <property type="entry name" value="Vaccinia Virus protein VP39"/>
    <property type="match status" value="1"/>
</dbReference>
<dbReference type="OrthoDB" id="417125at2759"/>
<dbReference type="GO" id="GO:0008173">
    <property type="term" value="F:RNA methyltransferase activity"/>
    <property type="evidence" value="ECO:0007669"/>
    <property type="project" value="TreeGrafter"/>
</dbReference>
<reference evidence="6" key="1">
    <citation type="submission" date="2022-07" db="EMBL/GenBank/DDBJ databases">
        <authorList>
            <person name="Trinca V."/>
            <person name="Uliana J.V.C."/>
            <person name="Torres T.T."/>
            <person name="Ward R.J."/>
            <person name="Monesi N."/>
        </authorList>
    </citation>
    <scope>NUCLEOTIDE SEQUENCE</scope>
    <source>
        <strain evidence="6">HSMRA1968</strain>
        <tissue evidence="6">Whole embryos</tissue>
    </source>
</reference>
<keyword evidence="1" id="KW-0698">rRNA processing</keyword>
<keyword evidence="4" id="KW-0949">S-adenosyl-L-methionine</keyword>
<evidence type="ECO:0000313" key="6">
    <source>
        <dbReference type="EMBL" id="KAJ6649444.1"/>
    </source>
</evidence>
<proteinExistence type="predicted"/>
<dbReference type="PANTHER" id="PTHR10920">
    <property type="entry name" value="RIBOSOMAL RNA METHYLTRANSFERASE"/>
    <property type="match status" value="1"/>
</dbReference>
<evidence type="ECO:0000256" key="3">
    <source>
        <dbReference type="ARBA" id="ARBA00022679"/>
    </source>
</evidence>
<accession>A0A9Q0NH83</accession>
<gene>
    <name evidence="6" type="ORF">Bhyg_04679</name>
</gene>
<evidence type="ECO:0000256" key="4">
    <source>
        <dbReference type="ARBA" id="ARBA00022691"/>
    </source>
</evidence>
<sequence>MEDARIVDFLSQRSSIYIELKKLQKEVWENPKADKYFHSMQNNADTATPQSRAYFRKLMANIATEMDEATQFLTDIEVHRQSKARSQPPKVLDLCMAPGGFSGQVRQSLCPLTEINGITLPLSLGGHELLVKTGPRLKVEFLDITMLAAEMGYTITDIPPDHPDHNLFLFDRPFFNQTFDLILCDGQVLRTHKRQEHRGEKLEPLRLCVSQLVFALQHIKAGGTFTILLHNADYLRTLKIIYSFSKFSSSVQLFKPTAGHKQRSSFYLVAKGVNPQSPFALNVVSEWKKAWTSSTLHFSTWKEEQTSNDEVDQILAEFGEKLIQMCEPMWKIQCEALCRLINSGFQIFEKKK</sequence>
<dbReference type="InterPro" id="IPR029063">
    <property type="entry name" value="SAM-dependent_MTases_sf"/>
</dbReference>
<dbReference type="InterPro" id="IPR050082">
    <property type="entry name" value="RNA_methyltr_RlmE"/>
</dbReference>
<dbReference type="Pfam" id="PF01728">
    <property type="entry name" value="FtsJ"/>
    <property type="match status" value="1"/>
</dbReference>
<keyword evidence="2" id="KW-0489">Methyltransferase</keyword>
<evidence type="ECO:0000256" key="1">
    <source>
        <dbReference type="ARBA" id="ARBA00022552"/>
    </source>
</evidence>
<organism evidence="6 7">
    <name type="scientific">Pseudolycoriella hygida</name>
    <dbReference type="NCBI Taxonomy" id="35572"/>
    <lineage>
        <taxon>Eukaryota</taxon>
        <taxon>Metazoa</taxon>
        <taxon>Ecdysozoa</taxon>
        <taxon>Arthropoda</taxon>
        <taxon>Hexapoda</taxon>
        <taxon>Insecta</taxon>
        <taxon>Pterygota</taxon>
        <taxon>Neoptera</taxon>
        <taxon>Endopterygota</taxon>
        <taxon>Diptera</taxon>
        <taxon>Nematocera</taxon>
        <taxon>Sciaroidea</taxon>
        <taxon>Sciaridae</taxon>
        <taxon>Pseudolycoriella</taxon>
    </lineage>
</organism>
<dbReference type="AlphaFoldDB" id="A0A9Q0NH83"/>
<comment type="caution">
    <text evidence="6">The sequence shown here is derived from an EMBL/GenBank/DDBJ whole genome shotgun (WGS) entry which is preliminary data.</text>
</comment>
<dbReference type="Proteomes" id="UP001151699">
    <property type="component" value="Chromosome A"/>
</dbReference>
<keyword evidence="7" id="KW-1185">Reference proteome</keyword>
<name>A0A9Q0NH83_9DIPT</name>
<protein>
    <recommendedName>
        <fullName evidence="5">Ribosomal RNA methyltransferase FtsJ domain-containing protein</fullName>
    </recommendedName>
</protein>
<evidence type="ECO:0000256" key="2">
    <source>
        <dbReference type="ARBA" id="ARBA00022603"/>
    </source>
</evidence>
<dbReference type="GO" id="GO:0001510">
    <property type="term" value="P:RNA methylation"/>
    <property type="evidence" value="ECO:0007669"/>
    <property type="project" value="TreeGrafter"/>
</dbReference>
<dbReference type="PANTHER" id="PTHR10920:SF13">
    <property type="entry name" value="PRE-RRNA 2'-O-RIBOSE RNA METHYLTRANSFERASE FTSJ3"/>
    <property type="match status" value="1"/>
</dbReference>
<feature type="domain" description="Ribosomal RNA methyltransferase FtsJ" evidence="5">
    <location>
        <begin position="86"/>
        <end position="272"/>
    </location>
</feature>
<dbReference type="InterPro" id="IPR002877">
    <property type="entry name" value="RNA_MeTrfase_FtsJ_dom"/>
</dbReference>
<evidence type="ECO:0000313" key="7">
    <source>
        <dbReference type="Proteomes" id="UP001151699"/>
    </source>
</evidence>
<dbReference type="GO" id="GO:0006364">
    <property type="term" value="P:rRNA processing"/>
    <property type="evidence" value="ECO:0007669"/>
    <property type="project" value="UniProtKB-KW"/>
</dbReference>
<dbReference type="EMBL" id="WJQU01000001">
    <property type="protein sequence ID" value="KAJ6649444.1"/>
    <property type="molecule type" value="Genomic_DNA"/>
</dbReference>
<evidence type="ECO:0000259" key="5">
    <source>
        <dbReference type="Pfam" id="PF01728"/>
    </source>
</evidence>